<reference evidence="2 3" key="1">
    <citation type="journal article" date="2023" name="IMA Fungus">
        <title>Comparative genomic study of the Penicillium genus elucidates a diverse pangenome and 15 lateral gene transfer events.</title>
        <authorList>
            <person name="Petersen C."/>
            <person name="Sorensen T."/>
            <person name="Nielsen M.R."/>
            <person name="Sondergaard T.E."/>
            <person name="Sorensen J.L."/>
            <person name="Fitzpatrick D.A."/>
            <person name="Frisvad J.C."/>
            <person name="Nielsen K.L."/>
        </authorList>
    </citation>
    <scope>NUCLEOTIDE SEQUENCE [LARGE SCALE GENOMIC DNA]</scope>
    <source>
        <strain evidence="2 3">IBT 35679</strain>
    </source>
</reference>
<evidence type="ECO:0000313" key="3">
    <source>
        <dbReference type="Proteomes" id="UP001220324"/>
    </source>
</evidence>
<dbReference type="Proteomes" id="UP001220324">
    <property type="component" value="Unassembled WGS sequence"/>
</dbReference>
<evidence type="ECO:0000256" key="1">
    <source>
        <dbReference type="SAM" id="MobiDB-lite"/>
    </source>
</evidence>
<organism evidence="2 3">
    <name type="scientific">Penicillium frequentans</name>
    <dbReference type="NCBI Taxonomy" id="3151616"/>
    <lineage>
        <taxon>Eukaryota</taxon>
        <taxon>Fungi</taxon>
        <taxon>Dikarya</taxon>
        <taxon>Ascomycota</taxon>
        <taxon>Pezizomycotina</taxon>
        <taxon>Eurotiomycetes</taxon>
        <taxon>Eurotiomycetidae</taxon>
        <taxon>Eurotiales</taxon>
        <taxon>Aspergillaceae</taxon>
        <taxon>Penicillium</taxon>
    </lineage>
</organism>
<dbReference type="EMBL" id="JAQIZZ010000008">
    <property type="protein sequence ID" value="KAJ5525389.1"/>
    <property type="molecule type" value="Genomic_DNA"/>
</dbReference>
<feature type="region of interest" description="Disordered" evidence="1">
    <location>
        <begin position="248"/>
        <end position="334"/>
    </location>
</feature>
<comment type="caution">
    <text evidence="2">The sequence shown here is derived from an EMBL/GenBank/DDBJ whole genome shotgun (WGS) entry which is preliminary data.</text>
</comment>
<feature type="region of interest" description="Disordered" evidence="1">
    <location>
        <begin position="1"/>
        <end position="45"/>
    </location>
</feature>
<dbReference type="AlphaFoldDB" id="A0AAD6CNH6"/>
<keyword evidence="3" id="KW-1185">Reference proteome</keyword>
<proteinExistence type="predicted"/>
<gene>
    <name evidence="2" type="ORF">N7494_012039</name>
</gene>
<sequence length="334" mass="37184">MSDSGNAFRGPHPGYPSSWNRESSWFREEQPPHPQRTTRDPWEGTLESGLADMHEFHLKHHRKELECIGERMRTNKPKNSIYQLAEDASQISSTACHLMEEAGTIESNALQMSNKIQAHASMKTTMKTRADVAGLEANVASLNEAAAKIIKSAAEVCAQIAEMNVNRTRISAGVNDASAGKAKEDVSGARETAQQEWRRRNKANHCELGDCDYWGGVGPWHTNMPKSSATFWLDRPGQGMNTTPFNHSLWGTSMGSHHGSVDSYEQRRSQNKEMNAAPADHSEWDTNTVSYHGSADSYEHRRIQNKGMTAASSDIYGSPLSKNKREEVDNDPWA</sequence>
<evidence type="ECO:0000313" key="2">
    <source>
        <dbReference type="EMBL" id="KAJ5525389.1"/>
    </source>
</evidence>
<name>A0AAD6CNH6_9EURO</name>
<protein>
    <submittedName>
        <fullName evidence="2">Uncharacterized protein</fullName>
    </submittedName>
</protein>
<feature type="compositionally biased region" description="Basic and acidic residues" evidence="1">
    <location>
        <begin position="24"/>
        <end position="42"/>
    </location>
</feature>
<accession>A0AAD6CNH6</accession>